<dbReference type="AlphaFoldDB" id="A0A212SDF5"/>
<name>A0A212SDF5_RHOAC</name>
<keyword evidence="4 8" id="KW-0067">ATP-binding</keyword>
<dbReference type="InterPro" id="IPR027417">
    <property type="entry name" value="P-loop_NTPase"/>
</dbReference>
<evidence type="ECO:0000259" key="7">
    <source>
        <dbReference type="PROSITE" id="PS50893"/>
    </source>
</evidence>
<reference evidence="9" key="1">
    <citation type="submission" date="2017-06" db="EMBL/GenBank/DDBJ databases">
        <authorList>
            <person name="Varghese N."/>
            <person name="Submissions S."/>
        </authorList>
    </citation>
    <scope>NUCLEOTIDE SEQUENCE [LARGE SCALE GENOMIC DNA]</scope>
    <source>
        <strain evidence="9">DSM 137</strain>
    </source>
</reference>
<dbReference type="Pfam" id="PF00005">
    <property type="entry name" value="ABC_tran"/>
    <property type="match status" value="1"/>
</dbReference>
<proteinExistence type="inferred from homology"/>
<organism evidence="8 9">
    <name type="scientific">Rhodoblastus acidophilus</name>
    <name type="common">Rhodopseudomonas acidophila</name>
    <dbReference type="NCBI Taxonomy" id="1074"/>
    <lineage>
        <taxon>Bacteria</taxon>
        <taxon>Pseudomonadati</taxon>
        <taxon>Pseudomonadota</taxon>
        <taxon>Alphaproteobacteria</taxon>
        <taxon>Hyphomicrobiales</taxon>
        <taxon>Rhodoblastaceae</taxon>
        <taxon>Rhodoblastus</taxon>
    </lineage>
</organism>
<evidence type="ECO:0000256" key="6">
    <source>
        <dbReference type="ARBA" id="ARBA00037066"/>
    </source>
</evidence>
<dbReference type="PANTHER" id="PTHR42794">
    <property type="entry name" value="HEMIN IMPORT ATP-BINDING PROTEIN HMUV"/>
    <property type="match status" value="1"/>
</dbReference>
<dbReference type="RefSeq" id="WP_088522535.1">
    <property type="nucleotide sequence ID" value="NZ_FYDG01000028.1"/>
</dbReference>
<evidence type="ECO:0000256" key="4">
    <source>
        <dbReference type="ARBA" id="ARBA00022840"/>
    </source>
</evidence>
<evidence type="ECO:0000256" key="5">
    <source>
        <dbReference type="ARBA" id="ARBA00022967"/>
    </source>
</evidence>
<dbReference type="PANTHER" id="PTHR42794:SF1">
    <property type="entry name" value="HEMIN IMPORT ATP-BINDING PROTEIN HMUV"/>
    <property type="match status" value="1"/>
</dbReference>
<keyword evidence="9" id="KW-1185">Reference proteome</keyword>
<evidence type="ECO:0000256" key="1">
    <source>
        <dbReference type="ARBA" id="ARBA00005417"/>
    </source>
</evidence>
<dbReference type="InterPro" id="IPR003593">
    <property type="entry name" value="AAA+_ATPase"/>
</dbReference>
<gene>
    <name evidence="8" type="ORF">SAMN06265338_1289</name>
</gene>
<evidence type="ECO:0000313" key="9">
    <source>
        <dbReference type="Proteomes" id="UP000198418"/>
    </source>
</evidence>
<dbReference type="SMART" id="SM00382">
    <property type="entry name" value="AAA"/>
    <property type="match status" value="1"/>
</dbReference>
<dbReference type="GO" id="GO:0005524">
    <property type="term" value="F:ATP binding"/>
    <property type="evidence" value="ECO:0007669"/>
    <property type="project" value="UniProtKB-KW"/>
</dbReference>
<dbReference type="Gene3D" id="3.40.50.300">
    <property type="entry name" value="P-loop containing nucleotide triphosphate hydrolases"/>
    <property type="match status" value="1"/>
</dbReference>
<keyword evidence="5" id="KW-1278">Translocase</keyword>
<accession>A0A212SDF5</accession>
<dbReference type="Proteomes" id="UP000198418">
    <property type="component" value="Unassembled WGS sequence"/>
</dbReference>
<dbReference type="PROSITE" id="PS50893">
    <property type="entry name" value="ABC_TRANSPORTER_2"/>
    <property type="match status" value="1"/>
</dbReference>
<comment type="similarity">
    <text evidence="1">Belongs to the ABC transporter superfamily.</text>
</comment>
<evidence type="ECO:0000313" key="8">
    <source>
        <dbReference type="EMBL" id="SNB83630.1"/>
    </source>
</evidence>
<dbReference type="CDD" id="cd03214">
    <property type="entry name" value="ABC_Iron-Siderophores_B12_Hemin"/>
    <property type="match status" value="1"/>
</dbReference>
<dbReference type="PROSITE" id="PS00211">
    <property type="entry name" value="ABC_TRANSPORTER_1"/>
    <property type="match status" value="1"/>
</dbReference>
<dbReference type="InterPro" id="IPR003439">
    <property type="entry name" value="ABC_transporter-like_ATP-bd"/>
</dbReference>
<evidence type="ECO:0000256" key="2">
    <source>
        <dbReference type="ARBA" id="ARBA00022448"/>
    </source>
</evidence>
<dbReference type="GO" id="GO:0016887">
    <property type="term" value="F:ATP hydrolysis activity"/>
    <property type="evidence" value="ECO:0007669"/>
    <property type="project" value="InterPro"/>
</dbReference>
<dbReference type="EMBL" id="FYDG01000028">
    <property type="protein sequence ID" value="SNB83630.1"/>
    <property type="molecule type" value="Genomic_DNA"/>
</dbReference>
<keyword evidence="3" id="KW-0547">Nucleotide-binding</keyword>
<keyword evidence="2" id="KW-0813">Transport</keyword>
<sequence>MQHFSVPLFRAQDLVCGRDGRVVVSSVNFALRAGEILFLLGPNGCGKTTLLRTLLRSLPALSGEILVDGESVANWPSEKFARAAAYAPQSVKPPFPFSVFDMVLMGRSAHRGAFSAPTRADREAADQALETLGLNRLREAAVTEISGGERQLVLFARALAQQARLLILDEPTASLDFGNQIAVLDHARALAKSEGRGVILAAHDPNHALAYADRVGLIGRDGKFSLGAPEEMITAEWLATTYGVRARVVPAQSGVPAFCLPAPRGAAEATCEV</sequence>
<feature type="domain" description="ABC transporter" evidence="7">
    <location>
        <begin position="9"/>
        <end position="245"/>
    </location>
</feature>
<dbReference type="FunFam" id="3.40.50.300:FF:000134">
    <property type="entry name" value="Iron-enterobactin ABC transporter ATP-binding protein"/>
    <property type="match status" value="1"/>
</dbReference>
<evidence type="ECO:0000256" key="3">
    <source>
        <dbReference type="ARBA" id="ARBA00022741"/>
    </source>
</evidence>
<protein>
    <submittedName>
        <fullName evidence="8">Iron complex transport system ATP-binding protein</fullName>
    </submittedName>
</protein>
<comment type="function">
    <text evidence="6">Part of the ABC transporter complex HmuTUV involved in hemin import. Responsible for energy coupling to the transport system.</text>
</comment>
<dbReference type="OrthoDB" id="9805601at2"/>
<dbReference type="SUPFAM" id="SSF52540">
    <property type="entry name" value="P-loop containing nucleoside triphosphate hydrolases"/>
    <property type="match status" value="1"/>
</dbReference>
<dbReference type="InterPro" id="IPR017871">
    <property type="entry name" value="ABC_transporter-like_CS"/>
</dbReference>